<dbReference type="AlphaFoldDB" id="A0A0W8F384"/>
<sequence length="56" mass="6263">MTGRKICPIMSEARGIVLCQGKNCAAAYPRRLMGETCWFCELIEGHLPRETGDHDP</sequence>
<gene>
    <name evidence="1" type="ORF">ASZ90_015018</name>
</gene>
<comment type="caution">
    <text evidence="1">The sequence shown here is derived from an EMBL/GenBank/DDBJ whole genome shotgun (WGS) entry which is preliminary data.</text>
</comment>
<dbReference type="EMBL" id="LNQE01001565">
    <property type="protein sequence ID" value="KUG15321.1"/>
    <property type="molecule type" value="Genomic_DNA"/>
</dbReference>
<organism evidence="1">
    <name type="scientific">hydrocarbon metagenome</name>
    <dbReference type="NCBI Taxonomy" id="938273"/>
    <lineage>
        <taxon>unclassified sequences</taxon>
        <taxon>metagenomes</taxon>
        <taxon>ecological metagenomes</taxon>
    </lineage>
</organism>
<proteinExistence type="predicted"/>
<accession>A0A0W8F384</accession>
<reference evidence="1" key="1">
    <citation type="journal article" date="2015" name="Proc. Natl. Acad. Sci. U.S.A.">
        <title>Networks of energetic and metabolic interactions define dynamics in microbial communities.</title>
        <authorList>
            <person name="Embree M."/>
            <person name="Liu J.K."/>
            <person name="Al-Bassam M.M."/>
            <person name="Zengler K."/>
        </authorList>
    </citation>
    <scope>NUCLEOTIDE SEQUENCE</scope>
</reference>
<name>A0A0W8F384_9ZZZZ</name>
<evidence type="ECO:0000313" key="1">
    <source>
        <dbReference type="EMBL" id="KUG15321.1"/>
    </source>
</evidence>
<protein>
    <submittedName>
        <fullName evidence="1">Uncharacterized protein</fullName>
    </submittedName>
</protein>